<name>S4I9U6_9BIFI</name>
<dbReference type="AlphaFoldDB" id="S4I9U6"/>
<reference evidence="1 2" key="1">
    <citation type="submission" date="2013-06" db="EMBL/GenBank/DDBJ databases">
        <authorList>
            <person name="Weinstock G."/>
            <person name="Sodergren E."/>
            <person name="Lobos E.A."/>
            <person name="Fulton L."/>
            <person name="Fulton R."/>
            <person name="Courtney L."/>
            <person name="Fronick C."/>
            <person name="O'Laughlin M."/>
            <person name="Godfrey J."/>
            <person name="Wilson R.M."/>
            <person name="Miner T."/>
            <person name="Farmer C."/>
            <person name="Delehaunty K."/>
            <person name="Cordes M."/>
            <person name="Minx P."/>
            <person name="Tomlinson C."/>
            <person name="Chen J."/>
            <person name="Wollam A."/>
            <person name="Pepin K.H."/>
            <person name="Bhonagiri V."/>
            <person name="Zhang X."/>
            <person name="Warren W."/>
            <person name="Mitreva M."/>
            <person name="Mardis E.R."/>
            <person name="Wilson R.K."/>
        </authorList>
    </citation>
    <scope>NUCLEOTIDE SEQUENCE [LARGE SCALE GENOMIC DNA]</scope>
    <source>
        <strain evidence="1 2">JCP7719</strain>
    </source>
</reference>
<evidence type="ECO:0000313" key="1">
    <source>
        <dbReference type="EMBL" id="EPI51351.1"/>
    </source>
</evidence>
<comment type="caution">
    <text evidence="1">The sequence shown here is derived from an EMBL/GenBank/DDBJ whole genome shotgun (WGS) entry which is preliminary data.</text>
</comment>
<proteinExistence type="predicted"/>
<organism evidence="1 2">
    <name type="scientific">Gardnerella pickettii JCP7719</name>
    <dbReference type="NCBI Taxonomy" id="1261061"/>
    <lineage>
        <taxon>Bacteria</taxon>
        <taxon>Bacillati</taxon>
        <taxon>Actinomycetota</taxon>
        <taxon>Actinomycetes</taxon>
        <taxon>Bifidobacteriales</taxon>
        <taxon>Bifidobacteriaceae</taxon>
        <taxon>Gardnerella</taxon>
        <taxon>Gardnerella pickettii</taxon>
    </lineage>
</organism>
<accession>S4I9U6</accession>
<dbReference type="HOGENOM" id="CLU_2232673_0_0_11"/>
<gene>
    <name evidence="1" type="ORF">HMPREF1576_00388</name>
</gene>
<evidence type="ECO:0000313" key="2">
    <source>
        <dbReference type="Proteomes" id="UP000014601"/>
    </source>
</evidence>
<dbReference type="PATRIC" id="fig|1261061.4.peg.347"/>
<protein>
    <recommendedName>
        <fullName evidence="3">DUF3800 domain-containing protein</fullName>
    </recommendedName>
</protein>
<sequence length="105" mass="11819">MIVIDARNSKQNKQLDDFHFDLLNNHDSHRADYNNLIEGLFIAASHHSVGVQFADLVAGAVYRKCSKRDSTFYNMIRNNVRRNSQGKAEGFGVVAVPNGSRIIEN</sequence>
<dbReference type="Proteomes" id="UP000014601">
    <property type="component" value="Unassembled WGS sequence"/>
</dbReference>
<dbReference type="EMBL" id="ATJO01000021">
    <property type="protein sequence ID" value="EPI51351.1"/>
    <property type="molecule type" value="Genomic_DNA"/>
</dbReference>
<dbReference type="InterPro" id="IPR024524">
    <property type="entry name" value="DUF3800"/>
</dbReference>
<dbReference type="Pfam" id="PF12686">
    <property type="entry name" value="DUF3800"/>
    <property type="match status" value="1"/>
</dbReference>
<evidence type="ECO:0008006" key="3">
    <source>
        <dbReference type="Google" id="ProtNLM"/>
    </source>
</evidence>